<evidence type="ECO:0008006" key="5">
    <source>
        <dbReference type="Google" id="ProtNLM"/>
    </source>
</evidence>
<protein>
    <recommendedName>
        <fullName evidence="5">F-box domain-containing protein</fullName>
    </recommendedName>
</protein>
<evidence type="ECO:0000256" key="1">
    <source>
        <dbReference type="SAM" id="Coils"/>
    </source>
</evidence>
<name>A0A6A6U4C7_9PEZI</name>
<dbReference type="OrthoDB" id="40579at2759"/>
<dbReference type="InterPro" id="IPR036047">
    <property type="entry name" value="F-box-like_dom_sf"/>
</dbReference>
<gene>
    <name evidence="3" type="ORF">BT63DRAFT_55500</name>
</gene>
<feature type="coiled-coil region" evidence="1">
    <location>
        <begin position="467"/>
        <end position="497"/>
    </location>
</feature>
<sequence>MGYSEVRCQLCGVGFNIGRVRRAGEPLNTAFSFAEQKLHLEHNFVNKSINKREYCPENSLCINVKANRRKEQSSTRPNAWLLSTEDDDDPDWEYQSQGDSEPLEYAEEEDPSDGSNSEAEGDTVSESCDIDSRSTEISIRPSQRSNSPTLVELMEDLENEESPSEEEDDNFEARYNRSRTLEHLAGPLCNHPRGYNGNNISAEEMFGCCTSQCLVPKDGFWKPHPTDEDFELSSKYFLSGLGGHMNSRDYGGVRPLPSRHGLGDEIHPDDQIWQAGEEVPLPFHPACLEIYRRVSQIRFGEFNVDGLCQWRLLECGHANEVYNAISHSHPVLRRALSQEWHHRIGDEWLAANPLLIPSLHSTLEEATYESSDTFNPCDSAFSSCREGVEPKSQATGHGDCFQGLPQEANLLIVEMLLSSDIAALRLVSRAFTHLPICLWKKLLKKEMPWLWEMRDYSPPYKWSAIAYSELKEDEERIKKAAEELRHLQHVYRQVFEEEMPEHWEQYCMDHPWLTDDVDAEERVANEQSITRLGSSRSLFSLPQNRTNWYEVYTLIKRNWDDLKGLRNRERIWTVCETICDGIEKLTEKGKIIHHEI</sequence>
<proteinExistence type="predicted"/>
<reference evidence="3" key="1">
    <citation type="journal article" date="2020" name="Stud. Mycol.">
        <title>101 Dothideomycetes genomes: a test case for predicting lifestyles and emergence of pathogens.</title>
        <authorList>
            <person name="Haridas S."/>
            <person name="Albert R."/>
            <person name="Binder M."/>
            <person name="Bloem J."/>
            <person name="Labutti K."/>
            <person name="Salamov A."/>
            <person name="Andreopoulos B."/>
            <person name="Baker S."/>
            <person name="Barry K."/>
            <person name="Bills G."/>
            <person name="Bluhm B."/>
            <person name="Cannon C."/>
            <person name="Castanera R."/>
            <person name="Culley D."/>
            <person name="Daum C."/>
            <person name="Ezra D."/>
            <person name="Gonzalez J."/>
            <person name="Henrissat B."/>
            <person name="Kuo A."/>
            <person name="Liang C."/>
            <person name="Lipzen A."/>
            <person name="Lutzoni F."/>
            <person name="Magnuson J."/>
            <person name="Mondo S."/>
            <person name="Nolan M."/>
            <person name="Ohm R."/>
            <person name="Pangilinan J."/>
            <person name="Park H.-J."/>
            <person name="Ramirez L."/>
            <person name="Alfaro M."/>
            <person name="Sun H."/>
            <person name="Tritt A."/>
            <person name="Yoshinaga Y."/>
            <person name="Zwiers L.-H."/>
            <person name="Turgeon B."/>
            <person name="Goodwin S."/>
            <person name="Spatafora J."/>
            <person name="Crous P."/>
            <person name="Grigoriev I."/>
        </authorList>
    </citation>
    <scope>NUCLEOTIDE SEQUENCE</scope>
    <source>
        <strain evidence="3">CBS 115976</strain>
    </source>
</reference>
<dbReference type="EMBL" id="MU004239">
    <property type="protein sequence ID" value="KAF2666297.1"/>
    <property type="molecule type" value="Genomic_DNA"/>
</dbReference>
<feature type="region of interest" description="Disordered" evidence="2">
    <location>
        <begin position="73"/>
        <end position="149"/>
    </location>
</feature>
<dbReference type="SUPFAM" id="SSF81383">
    <property type="entry name" value="F-box domain"/>
    <property type="match status" value="1"/>
</dbReference>
<evidence type="ECO:0000313" key="4">
    <source>
        <dbReference type="Proteomes" id="UP000799302"/>
    </source>
</evidence>
<feature type="compositionally biased region" description="Polar residues" evidence="2">
    <location>
        <begin position="135"/>
        <end position="149"/>
    </location>
</feature>
<evidence type="ECO:0000256" key="2">
    <source>
        <dbReference type="SAM" id="MobiDB-lite"/>
    </source>
</evidence>
<accession>A0A6A6U4C7</accession>
<evidence type="ECO:0000313" key="3">
    <source>
        <dbReference type="EMBL" id="KAF2666297.1"/>
    </source>
</evidence>
<keyword evidence="1" id="KW-0175">Coiled coil</keyword>
<organism evidence="3 4">
    <name type="scientific">Microthyrium microscopicum</name>
    <dbReference type="NCBI Taxonomy" id="703497"/>
    <lineage>
        <taxon>Eukaryota</taxon>
        <taxon>Fungi</taxon>
        <taxon>Dikarya</taxon>
        <taxon>Ascomycota</taxon>
        <taxon>Pezizomycotina</taxon>
        <taxon>Dothideomycetes</taxon>
        <taxon>Dothideomycetes incertae sedis</taxon>
        <taxon>Microthyriales</taxon>
        <taxon>Microthyriaceae</taxon>
        <taxon>Microthyrium</taxon>
    </lineage>
</organism>
<keyword evidence="4" id="KW-1185">Reference proteome</keyword>
<feature type="compositionally biased region" description="Acidic residues" evidence="2">
    <location>
        <begin position="101"/>
        <end position="112"/>
    </location>
</feature>
<dbReference type="Proteomes" id="UP000799302">
    <property type="component" value="Unassembled WGS sequence"/>
</dbReference>
<dbReference type="AlphaFoldDB" id="A0A6A6U4C7"/>